<comment type="caution">
    <text evidence="6">The sequence shown here is derived from an EMBL/GenBank/DDBJ whole genome shotgun (WGS) entry which is preliminary data.</text>
</comment>
<reference evidence="6 7" key="1">
    <citation type="submission" date="2023-03" db="EMBL/GenBank/DDBJ databases">
        <authorList>
            <person name="Shen W."/>
            <person name="Cai J."/>
        </authorList>
    </citation>
    <scope>NUCLEOTIDE SEQUENCE [LARGE SCALE GENOMIC DNA]</scope>
    <source>
        <strain evidence="6 7">D6-4</strain>
    </source>
</reference>
<dbReference type="PANTHER" id="PTHR47506:SF3">
    <property type="entry name" value="HTH-TYPE TRANSCRIPTIONAL REGULATOR LMRA"/>
    <property type="match status" value="1"/>
</dbReference>
<dbReference type="RefSeq" id="WP_088933363.1">
    <property type="nucleotide sequence ID" value="NZ_JAFLVW010000016.1"/>
</dbReference>
<evidence type="ECO:0000259" key="5">
    <source>
        <dbReference type="PROSITE" id="PS50977"/>
    </source>
</evidence>
<dbReference type="Proteomes" id="UP001252875">
    <property type="component" value="Unassembled WGS sequence"/>
</dbReference>
<evidence type="ECO:0000256" key="1">
    <source>
        <dbReference type="ARBA" id="ARBA00023015"/>
    </source>
</evidence>
<sequence length="195" mass="22767">MKKSKGFSEEDKINLRNKLCAACEKSWTRLGYRKTTIGELTKETGIATGSFYLLFENKEELFISTFILVQERLRSDWMEILKKYPNKEGFIKAMIGLYREYQASPFLYDFSNPDFLALLNRLSEDEREEFTSSSLSFFDDILSYTNLKLAISEKKAFGVLSSLLYTVTFTNTVYDQMEVFTFMLETISDQLFTEE</sequence>
<evidence type="ECO:0000313" key="7">
    <source>
        <dbReference type="Proteomes" id="UP001252875"/>
    </source>
</evidence>
<dbReference type="Gene3D" id="1.10.357.10">
    <property type="entry name" value="Tetracycline Repressor, domain 2"/>
    <property type="match status" value="1"/>
</dbReference>
<dbReference type="PROSITE" id="PS50977">
    <property type="entry name" value="HTH_TETR_2"/>
    <property type="match status" value="1"/>
</dbReference>
<organism evidence="6 7">
    <name type="scientific">Enterococcus hulanensis</name>
    <dbReference type="NCBI Taxonomy" id="2559929"/>
    <lineage>
        <taxon>Bacteria</taxon>
        <taxon>Bacillati</taxon>
        <taxon>Bacillota</taxon>
        <taxon>Bacilli</taxon>
        <taxon>Lactobacillales</taxon>
        <taxon>Enterococcaceae</taxon>
        <taxon>Enterococcus</taxon>
    </lineage>
</organism>
<keyword evidence="2 4" id="KW-0238">DNA-binding</keyword>
<dbReference type="EMBL" id="JARPYI010000006">
    <property type="protein sequence ID" value="MDT2600564.1"/>
    <property type="molecule type" value="Genomic_DNA"/>
</dbReference>
<evidence type="ECO:0000256" key="2">
    <source>
        <dbReference type="ARBA" id="ARBA00023125"/>
    </source>
</evidence>
<keyword evidence="1" id="KW-0805">Transcription regulation</keyword>
<protein>
    <submittedName>
        <fullName evidence="6">TetR/AcrR family transcriptional regulator</fullName>
    </submittedName>
</protein>
<name>A0ABU3F0A9_9ENTE</name>
<dbReference type="PANTHER" id="PTHR47506">
    <property type="entry name" value="TRANSCRIPTIONAL REGULATORY PROTEIN"/>
    <property type="match status" value="1"/>
</dbReference>
<proteinExistence type="predicted"/>
<dbReference type="Pfam" id="PF00440">
    <property type="entry name" value="TetR_N"/>
    <property type="match status" value="1"/>
</dbReference>
<evidence type="ECO:0000256" key="3">
    <source>
        <dbReference type="ARBA" id="ARBA00023163"/>
    </source>
</evidence>
<keyword evidence="3" id="KW-0804">Transcription</keyword>
<evidence type="ECO:0000256" key="4">
    <source>
        <dbReference type="PROSITE-ProRule" id="PRU00335"/>
    </source>
</evidence>
<gene>
    <name evidence="6" type="ORF">P7D85_12320</name>
</gene>
<dbReference type="SUPFAM" id="SSF46689">
    <property type="entry name" value="Homeodomain-like"/>
    <property type="match status" value="1"/>
</dbReference>
<feature type="DNA-binding region" description="H-T-H motif" evidence="4">
    <location>
        <begin position="36"/>
        <end position="55"/>
    </location>
</feature>
<dbReference type="InterPro" id="IPR009057">
    <property type="entry name" value="Homeodomain-like_sf"/>
</dbReference>
<accession>A0ABU3F0A9</accession>
<keyword evidence="7" id="KW-1185">Reference proteome</keyword>
<dbReference type="InterPro" id="IPR001647">
    <property type="entry name" value="HTH_TetR"/>
</dbReference>
<feature type="domain" description="HTH tetR-type" evidence="5">
    <location>
        <begin position="13"/>
        <end position="73"/>
    </location>
</feature>
<evidence type="ECO:0000313" key="6">
    <source>
        <dbReference type="EMBL" id="MDT2600564.1"/>
    </source>
</evidence>